<evidence type="ECO:0000313" key="3">
    <source>
        <dbReference type="Proteomes" id="UP000512184"/>
    </source>
</evidence>
<feature type="coiled-coil region" evidence="1">
    <location>
        <begin position="133"/>
        <end position="183"/>
    </location>
</feature>
<reference evidence="2" key="1">
    <citation type="submission" date="2019-01" db="EMBL/GenBank/DDBJ databases">
        <title>Whole genome sequencing and annotation enables comparative genome analysis that reveals unique features of the Chlamydia suis R19 Genome.</title>
        <authorList>
            <person name="Dimond Z.E."/>
        </authorList>
    </citation>
    <scope>NUCLEOTIDE SEQUENCE [LARGE SCALE GENOMIC DNA]</scope>
    <source>
        <strain evidence="2">R19</strain>
    </source>
</reference>
<proteinExistence type="predicted"/>
<keyword evidence="1" id="KW-0175">Coiled coil</keyword>
<evidence type="ECO:0000256" key="1">
    <source>
        <dbReference type="SAM" id="Coils"/>
    </source>
</evidence>
<organism evidence="2 3">
    <name type="scientific">Chlamydia suis</name>
    <dbReference type="NCBI Taxonomy" id="83559"/>
    <lineage>
        <taxon>Bacteria</taxon>
        <taxon>Pseudomonadati</taxon>
        <taxon>Chlamydiota</taxon>
        <taxon>Chlamydiia</taxon>
        <taxon>Chlamydiales</taxon>
        <taxon>Chlamydiaceae</taxon>
        <taxon>Chlamydia/Chlamydophila group</taxon>
        <taxon>Chlamydia</taxon>
    </lineage>
</organism>
<dbReference type="Proteomes" id="UP000512184">
    <property type="component" value="Chromosome"/>
</dbReference>
<gene>
    <name evidence="2" type="primary">hypothetical protein</name>
    <name evidence="2" type="ORF">Chls_975</name>
</gene>
<sequence length="669" mass="70811">MAIYNKRRKVLFFVFFIMESGPESVSSNNQNSVSSFISAQGASVSETKASTKTQETNATKSSSVSRWNFLASAKSALVSLRDAIVDKLSVLTGSVSKLEASAPTATVNSASTYDEAKRNFDQAKTGLESANTLADYETNMANLTTALQDMERLGTDPSHQTEIDNIKQALQANQEVINKLNQLVTIKNQNNTLIDALKTTDSVDQLPAINSQLEINKNIADGVIKDLQAQPNLTNYNAVLTDAESVITDSSNAGKKLANALQTIVDAGNQSQAAVLQAQQNNSPDNIAASKQIIDESKAKIEQLKQENPDIASSPIVAKAEAQVTQAEQDIQNIKPSGSDIPIVGPSGSSVSAGSAAGALKTSNTSSGRISLLLDDVDNEMASIAMQGFRSMIEQFNVNNPATAKELQAMSNQLETLSEQIAGAEGGLPAEIQAIKEALAQALKQPTTDGLATALGQVAFAAAKVGGGSAGTAGTIQTNVKRLYNAAFASSSSSSYASVLSEGYAAYKTLNSLYSESRTGVQSAINQTANPALSRTVSRSGIESQGRSTDTSRRAAEAIVRDSRTLGDVYSRLQVLDSLMGAVASNPQANQEEIMQKLTASITKAPQFGYPAVQNSSDSLQKFAAQLEKEFVDGEQNLAEARENAFRKQPAFIQQVLVNIASLFSGYLS</sequence>
<evidence type="ECO:0000313" key="2">
    <source>
        <dbReference type="EMBL" id="QHP83850.1"/>
    </source>
</evidence>
<keyword evidence="3" id="KW-1185">Reference proteome</keyword>
<evidence type="ECO:0008006" key="4">
    <source>
        <dbReference type="Google" id="ProtNLM"/>
    </source>
</evidence>
<name>A0ABX6IRM3_9CHLA</name>
<accession>A0ABX6IRM3</accession>
<protein>
    <recommendedName>
        <fullName evidence="4">CHLPN 76kDa-like protein</fullName>
    </recommendedName>
</protein>
<dbReference type="EMBL" id="CP035278">
    <property type="protein sequence ID" value="QHP83850.1"/>
    <property type="molecule type" value="Genomic_DNA"/>
</dbReference>